<feature type="non-terminal residue" evidence="2">
    <location>
        <position position="111"/>
    </location>
</feature>
<reference evidence="2" key="2">
    <citation type="submission" date="2023-05" db="EMBL/GenBank/DDBJ databases">
        <authorList>
            <consortium name="Lawrence Berkeley National Laboratory"/>
            <person name="Steindorff A."/>
            <person name="Hensen N."/>
            <person name="Bonometti L."/>
            <person name="Westerberg I."/>
            <person name="Brannstrom I.O."/>
            <person name="Guillou S."/>
            <person name="Cros-Aarteil S."/>
            <person name="Calhoun S."/>
            <person name="Haridas S."/>
            <person name="Kuo A."/>
            <person name="Mondo S."/>
            <person name="Pangilinan J."/>
            <person name="Riley R."/>
            <person name="Labutti K."/>
            <person name="Andreopoulos B."/>
            <person name="Lipzen A."/>
            <person name="Chen C."/>
            <person name="Yanf M."/>
            <person name="Daum C."/>
            <person name="Ng V."/>
            <person name="Clum A."/>
            <person name="Ohm R."/>
            <person name="Martin F."/>
            <person name="Silar P."/>
            <person name="Natvig D."/>
            <person name="Lalanne C."/>
            <person name="Gautier V."/>
            <person name="Ament-Velasquez S.L."/>
            <person name="Kruys A."/>
            <person name="Hutchinson M.I."/>
            <person name="Powell A.J."/>
            <person name="Barry K."/>
            <person name="Miller A.N."/>
            <person name="Grigoriev I.V."/>
            <person name="Debuchy R."/>
            <person name="Gladieux P."/>
            <person name="Thoren M.H."/>
            <person name="Johannesson H."/>
        </authorList>
    </citation>
    <scope>NUCLEOTIDE SEQUENCE</scope>
    <source>
        <strain evidence="2">CBS 757.83</strain>
    </source>
</reference>
<feature type="region of interest" description="Disordered" evidence="1">
    <location>
        <begin position="1"/>
        <end position="44"/>
    </location>
</feature>
<feature type="compositionally biased region" description="Basic and acidic residues" evidence="1">
    <location>
        <begin position="23"/>
        <end position="36"/>
    </location>
</feature>
<sequence length="111" mass="12509">MSESNSNVGFPSLYESQNQKHYKQSEVEELRKHTGENLKGFLPKSQEAEVNRLLSADIQKRQADHVKHDPTFAAELHGNKPYKGAAIDKEIQQEEAEQLQKKGDAMAGKSM</sequence>
<protein>
    <submittedName>
        <fullName evidence="2">Uncharacterized protein</fullName>
    </submittedName>
</protein>
<dbReference type="EMBL" id="MU863664">
    <property type="protein sequence ID" value="KAK4097998.1"/>
    <property type="molecule type" value="Genomic_DNA"/>
</dbReference>
<name>A0AAN6PUH5_9PEZI</name>
<dbReference type="AlphaFoldDB" id="A0AAN6PUH5"/>
<reference evidence="2" key="1">
    <citation type="journal article" date="2023" name="Mol. Phylogenet. Evol.">
        <title>Genome-scale phylogeny and comparative genomics of the fungal order Sordariales.</title>
        <authorList>
            <person name="Hensen N."/>
            <person name="Bonometti L."/>
            <person name="Westerberg I."/>
            <person name="Brannstrom I.O."/>
            <person name="Guillou S."/>
            <person name="Cros-Aarteil S."/>
            <person name="Calhoun S."/>
            <person name="Haridas S."/>
            <person name="Kuo A."/>
            <person name="Mondo S."/>
            <person name="Pangilinan J."/>
            <person name="Riley R."/>
            <person name="LaButti K."/>
            <person name="Andreopoulos B."/>
            <person name="Lipzen A."/>
            <person name="Chen C."/>
            <person name="Yan M."/>
            <person name="Daum C."/>
            <person name="Ng V."/>
            <person name="Clum A."/>
            <person name="Steindorff A."/>
            <person name="Ohm R.A."/>
            <person name="Martin F."/>
            <person name="Silar P."/>
            <person name="Natvig D.O."/>
            <person name="Lalanne C."/>
            <person name="Gautier V."/>
            <person name="Ament-Velasquez S.L."/>
            <person name="Kruys A."/>
            <person name="Hutchinson M.I."/>
            <person name="Powell A.J."/>
            <person name="Barry K."/>
            <person name="Miller A.N."/>
            <person name="Grigoriev I.V."/>
            <person name="Debuchy R."/>
            <person name="Gladieux P."/>
            <person name="Hiltunen Thoren M."/>
            <person name="Johannesson H."/>
        </authorList>
    </citation>
    <scope>NUCLEOTIDE SEQUENCE</scope>
    <source>
        <strain evidence="2">CBS 757.83</strain>
    </source>
</reference>
<accession>A0AAN6PUH5</accession>
<dbReference type="Proteomes" id="UP001305647">
    <property type="component" value="Unassembled WGS sequence"/>
</dbReference>
<dbReference type="PANTHER" id="PTHR39475">
    <property type="entry name" value="CONIDIATION-SPECIFIC PROTEIN 6"/>
    <property type="match status" value="1"/>
</dbReference>
<evidence type="ECO:0000313" key="2">
    <source>
        <dbReference type="EMBL" id="KAK4097998.1"/>
    </source>
</evidence>
<feature type="compositionally biased region" description="Polar residues" evidence="1">
    <location>
        <begin position="1"/>
        <end position="19"/>
    </location>
</feature>
<keyword evidence="3" id="KW-1185">Reference proteome</keyword>
<comment type="caution">
    <text evidence="2">The sequence shown here is derived from an EMBL/GenBank/DDBJ whole genome shotgun (WGS) entry which is preliminary data.</text>
</comment>
<organism evidence="2 3">
    <name type="scientific">Parathielavia hyrcaniae</name>
    <dbReference type="NCBI Taxonomy" id="113614"/>
    <lineage>
        <taxon>Eukaryota</taxon>
        <taxon>Fungi</taxon>
        <taxon>Dikarya</taxon>
        <taxon>Ascomycota</taxon>
        <taxon>Pezizomycotina</taxon>
        <taxon>Sordariomycetes</taxon>
        <taxon>Sordariomycetidae</taxon>
        <taxon>Sordariales</taxon>
        <taxon>Chaetomiaceae</taxon>
        <taxon>Parathielavia</taxon>
    </lineage>
</organism>
<evidence type="ECO:0000313" key="3">
    <source>
        <dbReference type="Proteomes" id="UP001305647"/>
    </source>
</evidence>
<dbReference type="PANTHER" id="PTHR39475:SF1">
    <property type="entry name" value="CONIDIATION-SPECIFIC PROTEIN 6"/>
    <property type="match status" value="1"/>
</dbReference>
<proteinExistence type="predicted"/>
<evidence type="ECO:0000256" key="1">
    <source>
        <dbReference type="SAM" id="MobiDB-lite"/>
    </source>
</evidence>
<gene>
    <name evidence="2" type="ORF">N658DRAFT_455944</name>
</gene>